<sequence length="117" mass="13811">MIELMIKETEVELVHNLNHGFFDEVDEEDYSIEAKIRAKMRSSQSRQFTRSIFKAAISPMQLEMNRYFNLTDPPPADVDVLQWWRRHHSELSSYCQVCQKIPLYSAMSECSHQEAQL</sequence>
<proteinExistence type="predicted"/>
<reference evidence="2" key="1">
    <citation type="submission" date="2025-08" db="UniProtKB">
        <authorList>
            <consortium name="RefSeq"/>
        </authorList>
    </citation>
    <scope>IDENTIFICATION</scope>
</reference>
<accession>A0ABM4BS01</accession>
<protein>
    <submittedName>
        <fullName evidence="2">Uncharacterized protein LOC124818148 isoform X2</fullName>
    </submittedName>
</protein>
<dbReference type="Proteomes" id="UP001652625">
    <property type="component" value="Chromosome 04"/>
</dbReference>
<name>A0ABM4BS01_HYDVU</name>
<dbReference type="RefSeq" id="XP_065651916.1">
    <property type="nucleotide sequence ID" value="XM_065795844.1"/>
</dbReference>
<evidence type="ECO:0000313" key="2">
    <source>
        <dbReference type="RefSeq" id="XP_065651916.1"/>
    </source>
</evidence>
<gene>
    <name evidence="2" type="primary">LOC124818148</name>
</gene>
<evidence type="ECO:0000313" key="1">
    <source>
        <dbReference type="Proteomes" id="UP001652625"/>
    </source>
</evidence>
<keyword evidence="1" id="KW-1185">Reference proteome</keyword>
<dbReference type="GeneID" id="124818148"/>
<organism evidence="1 2">
    <name type="scientific">Hydra vulgaris</name>
    <name type="common">Hydra</name>
    <name type="synonym">Hydra attenuata</name>
    <dbReference type="NCBI Taxonomy" id="6087"/>
    <lineage>
        <taxon>Eukaryota</taxon>
        <taxon>Metazoa</taxon>
        <taxon>Cnidaria</taxon>
        <taxon>Hydrozoa</taxon>
        <taxon>Hydroidolina</taxon>
        <taxon>Anthoathecata</taxon>
        <taxon>Aplanulata</taxon>
        <taxon>Hydridae</taxon>
        <taxon>Hydra</taxon>
    </lineage>
</organism>